<dbReference type="AlphaFoldDB" id="A0A085N6V0"/>
<dbReference type="InterPro" id="IPR004875">
    <property type="entry name" value="DDE_SF_endonuclease_dom"/>
</dbReference>
<evidence type="ECO:0000313" key="2">
    <source>
        <dbReference type="EMBL" id="KFD65196.1"/>
    </source>
</evidence>
<dbReference type="Pfam" id="PF03184">
    <property type="entry name" value="DDE_1"/>
    <property type="match status" value="1"/>
</dbReference>
<accession>A0A085N6V0</accession>
<dbReference type="EMBL" id="KL367543">
    <property type="protein sequence ID" value="KFD65196.1"/>
    <property type="molecule type" value="Genomic_DNA"/>
</dbReference>
<dbReference type="Proteomes" id="UP000030758">
    <property type="component" value="Unassembled WGS sequence"/>
</dbReference>
<evidence type="ECO:0000259" key="1">
    <source>
        <dbReference type="Pfam" id="PF03184"/>
    </source>
</evidence>
<feature type="domain" description="DDE-1" evidence="1">
    <location>
        <begin position="12"/>
        <end position="78"/>
    </location>
</feature>
<sequence length="154" mass="17821">MRYRRTGHQSKLLPANVTSLTQPMDQGAIATLKRLYPKERLRYFLLSQNSSIGSVICFYKKMTLEDCRFMIAESWNTNREEDEVAEILDTLKHFSILDERNMTDTNTWLACDEDAGIHVLNDDEIVATVSQTYAKKAYQCLEVALQWIEMQECG</sequence>
<name>A0A085N6V0_9BILA</name>
<organism evidence="2">
    <name type="scientific">Trichuris suis</name>
    <name type="common">pig whipworm</name>
    <dbReference type="NCBI Taxonomy" id="68888"/>
    <lineage>
        <taxon>Eukaryota</taxon>
        <taxon>Metazoa</taxon>
        <taxon>Ecdysozoa</taxon>
        <taxon>Nematoda</taxon>
        <taxon>Enoplea</taxon>
        <taxon>Dorylaimia</taxon>
        <taxon>Trichinellida</taxon>
        <taxon>Trichuridae</taxon>
        <taxon>Trichuris</taxon>
    </lineage>
</organism>
<reference evidence="2" key="1">
    <citation type="journal article" date="2014" name="Nat. Genet.">
        <title>Genome and transcriptome of the porcine whipworm Trichuris suis.</title>
        <authorList>
            <person name="Jex A.R."/>
            <person name="Nejsum P."/>
            <person name="Schwarz E.M."/>
            <person name="Hu L."/>
            <person name="Young N.D."/>
            <person name="Hall R.S."/>
            <person name="Korhonen P.K."/>
            <person name="Liao S."/>
            <person name="Thamsborg S."/>
            <person name="Xia J."/>
            <person name="Xu P."/>
            <person name="Wang S."/>
            <person name="Scheerlinck J.P."/>
            <person name="Hofmann A."/>
            <person name="Sternberg P.W."/>
            <person name="Wang J."/>
            <person name="Gasser R.B."/>
        </authorList>
    </citation>
    <scope>NUCLEOTIDE SEQUENCE [LARGE SCALE GENOMIC DNA]</scope>
    <source>
        <strain evidence="2">DCEP-RM93F</strain>
    </source>
</reference>
<proteinExistence type="predicted"/>
<protein>
    <recommendedName>
        <fullName evidence="1">DDE-1 domain-containing protein</fullName>
    </recommendedName>
</protein>
<gene>
    <name evidence="2" type="ORF">M514_07014</name>
</gene>
<dbReference type="GO" id="GO:0003676">
    <property type="term" value="F:nucleic acid binding"/>
    <property type="evidence" value="ECO:0007669"/>
    <property type="project" value="InterPro"/>
</dbReference>